<dbReference type="RefSeq" id="WP_143085154.1">
    <property type="nucleotide sequence ID" value="NZ_FOLO01000071.1"/>
</dbReference>
<dbReference type="Gene3D" id="3.40.190.10">
    <property type="entry name" value="Periplasmic binding protein-like II"/>
    <property type="match status" value="1"/>
</dbReference>
<evidence type="ECO:0000256" key="1">
    <source>
        <dbReference type="SAM" id="SignalP"/>
    </source>
</evidence>
<accession>A0A1I1TLS8</accession>
<reference evidence="2 3" key="1">
    <citation type="submission" date="2016-10" db="EMBL/GenBank/DDBJ databases">
        <authorList>
            <person name="de Groot N.N."/>
        </authorList>
    </citation>
    <scope>NUCLEOTIDE SEQUENCE [LARGE SCALE GENOMIC DNA]</scope>
    <source>
        <strain evidence="2 3">DSM 6059</strain>
    </source>
</reference>
<evidence type="ECO:0000313" key="2">
    <source>
        <dbReference type="EMBL" id="SFD59485.1"/>
    </source>
</evidence>
<organism evidence="2 3">
    <name type="scientific">Pseudoalteromonas denitrificans DSM 6059</name>
    <dbReference type="NCBI Taxonomy" id="1123010"/>
    <lineage>
        <taxon>Bacteria</taxon>
        <taxon>Pseudomonadati</taxon>
        <taxon>Pseudomonadota</taxon>
        <taxon>Gammaproteobacteria</taxon>
        <taxon>Alteromonadales</taxon>
        <taxon>Pseudoalteromonadaceae</taxon>
        <taxon>Pseudoalteromonas</taxon>
    </lineage>
</organism>
<protein>
    <recommendedName>
        <fullName evidence="4">PBP superfamily domain-containing protein</fullName>
    </recommendedName>
</protein>
<proteinExistence type="predicted"/>
<dbReference type="AlphaFoldDB" id="A0A1I1TLS8"/>
<evidence type="ECO:0008006" key="4">
    <source>
        <dbReference type="Google" id="ProtNLM"/>
    </source>
</evidence>
<keyword evidence="3" id="KW-1185">Reference proteome</keyword>
<name>A0A1I1TLS8_9GAMM</name>
<dbReference type="STRING" id="1123010.SAMN02745724_04929"/>
<dbReference type="SUPFAM" id="SSF53850">
    <property type="entry name" value="Periplasmic binding protein-like II"/>
    <property type="match status" value="1"/>
</dbReference>
<evidence type="ECO:0000313" key="3">
    <source>
        <dbReference type="Proteomes" id="UP000198862"/>
    </source>
</evidence>
<keyword evidence="1" id="KW-0732">Signal</keyword>
<feature type="signal peptide" evidence="1">
    <location>
        <begin position="1"/>
        <end position="29"/>
    </location>
</feature>
<dbReference type="Proteomes" id="UP000198862">
    <property type="component" value="Unassembled WGS sequence"/>
</dbReference>
<feature type="chain" id="PRO_5011498298" description="PBP superfamily domain-containing protein" evidence="1">
    <location>
        <begin position="30"/>
        <end position="146"/>
    </location>
</feature>
<gene>
    <name evidence="2" type="ORF">SAMN02745724_04929</name>
</gene>
<dbReference type="EMBL" id="FOLO01000071">
    <property type="protein sequence ID" value="SFD59485.1"/>
    <property type="molecule type" value="Genomic_DNA"/>
</dbReference>
<dbReference type="OrthoDB" id="5368544at2"/>
<sequence>MCKQHHKKQLSLAIGALLAGMLTTYSASAEIAVIVNTANSSTLDKTAIERIFMGKMKKFPNGQVALPMNAAKGMGSRDEFNKAVIGRSSSQVNAYWSKLVFTGKGSMPKELSSDAEMISTISSNQGAIGYINSSSVTDAVKVIAKF</sequence>